<proteinExistence type="inferred from homology"/>
<evidence type="ECO:0000313" key="9">
    <source>
        <dbReference type="EMBL" id="BET97170.1"/>
    </source>
</evidence>
<keyword evidence="3 8" id="KW-0812">Transmembrane</keyword>
<dbReference type="InterPro" id="IPR003810">
    <property type="entry name" value="Mntp/YtaF"/>
</dbReference>
<keyword evidence="6 8" id="KW-0472">Membrane</keyword>
<protein>
    <recommendedName>
        <fullName evidence="8">Putative manganese efflux pump MntP</fullName>
    </recommendedName>
</protein>
<keyword evidence="4 8" id="KW-1133">Transmembrane helix</keyword>
<dbReference type="PANTHER" id="PTHR35529:SF1">
    <property type="entry name" value="MANGANESE EFFLUX PUMP MNTP-RELATED"/>
    <property type="match status" value="1"/>
</dbReference>
<dbReference type="NCBIfam" id="NF008546">
    <property type="entry name" value="PRK11469.1"/>
    <property type="match status" value="1"/>
</dbReference>
<sequence length="206" mass="22655">MCVWNHPTEAILMNLYATLILALALSMDAFAAAVGKGAALHRPHFREAIRTGIIFGLVEACTPLIGWSLGLYASQYIMEWDHWIAFFLLLILGCRMIIDSFKREPETSYQTTPQRHSSAALVLTAIATSLDAMAIGVGLAFLQVDILHTAMTIGLMTMIMATLGMLIGRYIGPLLGKRAELVGGVVLIAIGFNILFEHLKLFWYAE</sequence>
<evidence type="ECO:0000256" key="8">
    <source>
        <dbReference type="HAMAP-Rule" id="MF_01521"/>
    </source>
</evidence>
<evidence type="ECO:0000256" key="2">
    <source>
        <dbReference type="ARBA" id="ARBA00022475"/>
    </source>
</evidence>
<name>A0ABN7C477_9GAMM</name>
<evidence type="ECO:0000256" key="3">
    <source>
        <dbReference type="ARBA" id="ARBA00022692"/>
    </source>
</evidence>
<feature type="transmembrane region" description="Helical" evidence="8">
    <location>
        <begin position="52"/>
        <end position="74"/>
    </location>
</feature>
<evidence type="ECO:0000313" key="10">
    <source>
        <dbReference type="Proteomes" id="UP001529514"/>
    </source>
</evidence>
<feature type="transmembrane region" description="Helical" evidence="8">
    <location>
        <begin position="146"/>
        <end position="167"/>
    </location>
</feature>
<feature type="transmembrane region" description="Helical" evidence="8">
    <location>
        <begin position="15"/>
        <end position="40"/>
    </location>
</feature>
<feature type="transmembrane region" description="Helical" evidence="8">
    <location>
        <begin position="179"/>
        <end position="196"/>
    </location>
</feature>
<comment type="function">
    <text evidence="8">Probably functions as a manganese efflux pump.</text>
</comment>
<evidence type="ECO:0000256" key="7">
    <source>
        <dbReference type="ARBA" id="ARBA00023211"/>
    </source>
</evidence>
<keyword evidence="10" id="KW-1185">Reference proteome</keyword>
<evidence type="ECO:0000256" key="1">
    <source>
        <dbReference type="ARBA" id="ARBA00022448"/>
    </source>
</evidence>
<keyword evidence="7 8" id="KW-0464">Manganese</keyword>
<evidence type="ECO:0000256" key="5">
    <source>
        <dbReference type="ARBA" id="ARBA00023065"/>
    </source>
</evidence>
<dbReference type="EMBL" id="AP028978">
    <property type="protein sequence ID" value="BET97170.1"/>
    <property type="molecule type" value="Genomic_DNA"/>
</dbReference>
<keyword evidence="2 8" id="KW-1003">Cell membrane</keyword>
<evidence type="ECO:0000256" key="6">
    <source>
        <dbReference type="ARBA" id="ARBA00023136"/>
    </source>
</evidence>
<dbReference type="InterPro" id="IPR022929">
    <property type="entry name" value="Put_MntP"/>
</dbReference>
<comment type="subcellular location">
    <subcellularLocation>
        <location evidence="8">Cell membrane</location>
        <topology evidence="8">Multi-pass membrane protein</topology>
    </subcellularLocation>
</comment>
<keyword evidence="5 8" id="KW-0406">Ion transport</keyword>
<dbReference type="Proteomes" id="UP001529514">
    <property type="component" value="Chromosome"/>
</dbReference>
<dbReference type="PANTHER" id="PTHR35529">
    <property type="entry name" value="MANGANESE EFFLUX PUMP MNTP-RELATED"/>
    <property type="match status" value="1"/>
</dbReference>
<organism evidence="9 10">
    <name type="scientific">Xenorhabdus taiwanensis</name>
    <dbReference type="NCBI Taxonomy" id="3085177"/>
    <lineage>
        <taxon>Bacteria</taxon>
        <taxon>Pseudomonadati</taxon>
        <taxon>Pseudomonadota</taxon>
        <taxon>Gammaproteobacteria</taxon>
        <taxon>Enterobacterales</taxon>
        <taxon>Morganellaceae</taxon>
        <taxon>Xenorhabdus</taxon>
    </lineage>
</organism>
<keyword evidence="1 8" id="KW-0813">Transport</keyword>
<dbReference type="Pfam" id="PF02659">
    <property type="entry name" value="Mntp"/>
    <property type="match status" value="1"/>
</dbReference>
<dbReference type="HAMAP" id="MF_01521">
    <property type="entry name" value="MntP_pump"/>
    <property type="match status" value="1"/>
</dbReference>
<comment type="similarity">
    <text evidence="8">Belongs to the MntP (TC 9.B.29) family.</text>
</comment>
<accession>A0ABN7C477</accession>
<reference evidence="9 10" key="1">
    <citation type="submission" date="2023-10" db="EMBL/GenBank/DDBJ databases">
        <title>Xenorhabdus taiwanensis sp. nov., a symbiotic bacterium associated with the entomopathogenic nematode Steinernema taiwanensis.</title>
        <authorList>
            <person name="Tseng C.T."/>
            <person name="Shu H.Y."/>
            <person name="Chen M.H."/>
            <person name="Fang Y.J."/>
            <person name="Wu T.L."/>
            <person name="Lin Y.C."/>
            <person name="Huang C.J."/>
        </authorList>
    </citation>
    <scope>NUCLEOTIDE SEQUENCE [LARGE SCALE GENOMIC DNA]</scope>
    <source>
        <strain evidence="9 10">TCT-1</strain>
    </source>
</reference>
<feature type="transmembrane region" description="Helical" evidence="8">
    <location>
        <begin position="119"/>
        <end position="140"/>
    </location>
</feature>
<evidence type="ECO:0000256" key="4">
    <source>
        <dbReference type="ARBA" id="ARBA00022989"/>
    </source>
</evidence>
<gene>
    <name evidence="8 9" type="primary">mntP</name>
    <name evidence="9" type="ORF">TCT1_20910</name>
</gene>
<feature type="transmembrane region" description="Helical" evidence="8">
    <location>
        <begin position="80"/>
        <end position="98"/>
    </location>
</feature>